<dbReference type="Proteomes" id="UP000463857">
    <property type="component" value="Chromosome"/>
</dbReference>
<proteinExistence type="predicted"/>
<dbReference type="InParanoid" id="A0A7L4YLT8"/>
<protein>
    <submittedName>
        <fullName evidence="2">Uncharacterized protein</fullName>
    </submittedName>
</protein>
<name>A0A7L4YLT8_9ACTN</name>
<feature type="transmembrane region" description="Helical" evidence="1">
    <location>
        <begin position="45"/>
        <end position="73"/>
    </location>
</feature>
<accession>A0A7L4YLT8</accession>
<sequence length="161" mass="16887">MFSTRPIAPLPRRRTLDVFAPVAHLMRRIDGLPHSPTHPTATARALYAVGAAQVATAAVYIGLVASAFTGAFIPVTSDVLFAVPALVALLGLAMVVISLLGSISAPWMAAVLSLPLALTALYVDGTFASVVLVALQLVPAGWLCARLLTDSERRARARAFD</sequence>
<evidence type="ECO:0000313" key="2">
    <source>
        <dbReference type="EMBL" id="QHC00245.1"/>
    </source>
</evidence>
<reference evidence="2 3" key="1">
    <citation type="journal article" date="2018" name="Int. J. Syst. Evol. Microbiol.">
        <title>Epidermidibacterium keratini gen. nov., sp. nov., a member of the family Sporichthyaceae, isolated from keratin epidermis.</title>
        <authorList>
            <person name="Lee D.G."/>
            <person name="Trujillo M.E."/>
            <person name="Kang S."/>
            <person name="Nam J.J."/>
            <person name="Kim Y.J."/>
        </authorList>
    </citation>
    <scope>NUCLEOTIDE SEQUENCE [LARGE SCALE GENOMIC DNA]</scope>
    <source>
        <strain evidence="2 3">EPI-7</strain>
    </source>
</reference>
<gene>
    <name evidence="2" type="ORF">EK0264_08115</name>
</gene>
<keyword evidence="3" id="KW-1185">Reference proteome</keyword>
<keyword evidence="1" id="KW-0472">Membrane</keyword>
<dbReference type="RefSeq" id="WP_159544536.1">
    <property type="nucleotide sequence ID" value="NZ_CP047156.1"/>
</dbReference>
<organism evidence="2 3">
    <name type="scientific">Epidermidibacterium keratini</name>
    <dbReference type="NCBI Taxonomy" id="1891644"/>
    <lineage>
        <taxon>Bacteria</taxon>
        <taxon>Bacillati</taxon>
        <taxon>Actinomycetota</taxon>
        <taxon>Actinomycetes</taxon>
        <taxon>Sporichthyales</taxon>
        <taxon>Sporichthyaceae</taxon>
        <taxon>Epidermidibacterium</taxon>
    </lineage>
</organism>
<dbReference type="EMBL" id="CP047156">
    <property type="protein sequence ID" value="QHC00245.1"/>
    <property type="molecule type" value="Genomic_DNA"/>
</dbReference>
<evidence type="ECO:0000313" key="3">
    <source>
        <dbReference type="Proteomes" id="UP000463857"/>
    </source>
</evidence>
<evidence type="ECO:0000256" key="1">
    <source>
        <dbReference type="SAM" id="Phobius"/>
    </source>
</evidence>
<keyword evidence="1" id="KW-1133">Transmembrane helix</keyword>
<dbReference type="KEGG" id="eke:EK0264_08115"/>
<feature type="transmembrane region" description="Helical" evidence="1">
    <location>
        <begin position="129"/>
        <end position="148"/>
    </location>
</feature>
<keyword evidence="1" id="KW-0812">Transmembrane</keyword>
<feature type="transmembrane region" description="Helical" evidence="1">
    <location>
        <begin position="79"/>
        <end position="100"/>
    </location>
</feature>
<dbReference type="AlphaFoldDB" id="A0A7L4YLT8"/>